<gene>
    <name evidence="3" type="ORF">GHT06_012260</name>
</gene>
<keyword evidence="4" id="KW-1185">Reference proteome</keyword>
<dbReference type="EMBL" id="WJBH02000003">
    <property type="protein sequence ID" value="KAI9561304.1"/>
    <property type="molecule type" value="Genomic_DNA"/>
</dbReference>
<feature type="region of interest" description="Disordered" evidence="1">
    <location>
        <begin position="211"/>
        <end position="234"/>
    </location>
</feature>
<protein>
    <submittedName>
        <fullName evidence="3">Uncharacterized protein</fullName>
    </submittedName>
</protein>
<organism evidence="3 4">
    <name type="scientific">Daphnia sinensis</name>
    <dbReference type="NCBI Taxonomy" id="1820382"/>
    <lineage>
        <taxon>Eukaryota</taxon>
        <taxon>Metazoa</taxon>
        <taxon>Ecdysozoa</taxon>
        <taxon>Arthropoda</taxon>
        <taxon>Crustacea</taxon>
        <taxon>Branchiopoda</taxon>
        <taxon>Diplostraca</taxon>
        <taxon>Cladocera</taxon>
        <taxon>Anomopoda</taxon>
        <taxon>Daphniidae</taxon>
        <taxon>Daphnia</taxon>
        <taxon>Daphnia similis group</taxon>
    </lineage>
</organism>
<proteinExistence type="predicted"/>
<feature type="region of interest" description="Disordered" evidence="1">
    <location>
        <begin position="129"/>
        <end position="161"/>
    </location>
</feature>
<feature type="chain" id="PRO_5042246021" evidence="2">
    <location>
        <begin position="25"/>
        <end position="335"/>
    </location>
</feature>
<dbReference type="Proteomes" id="UP000820818">
    <property type="component" value="Linkage Group LG3"/>
</dbReference>
<feature type="region of interest" description="Disordered" evidence="1">
    <location>
        <begin position="173"/>
        <end position="199"/>
    </location>
</feature>
<evidence type="ECO:0000313" key="4">
    <source>
        <dbReference type="Proteomes" id="UP000820818"/>
    </source>
</evidence>
<comment type="caution">
    <text evidence="3">The sequence shown here is derived from an EMBL/GenBank/DDBJ whole genome shotgun (WGS) entry which is preliminary data.</text>
</comment>
<keyword evidence="2" id="KW-0732">Signal</keyword>
<sequence>MCRLGFIMILGALVLLTNLHRADSFSHHRLNAPVAVNDVNSLEHNDDSNEGTTIQPETSIAQSDENDDHLDSEEIKKVKRDTRFLTAIDHSSEEDTTTETPLDSQSDEHDDDVVLVKVVKRDIQAATVDHSVEDDATTEAADQSAEHDDIESEEKSLKKRSVHQAAKTILRRIDSSEEDTTDNQLLDSRSDEHSDEKRVVKRDVLQAAVDLSSEEDTTESAIVGSQSDERDDVSLEGNRLVKRDIPLVAVKVDHSSEEDTTDATLLDNQTVENVSSEERLVKRDVNLLASTVDHSSEEHTTDSVLDLASLEDSVEDALVRSTLDVKLLPSTALRI</sequence>
<dbReference type="AlphaFoldDB" id="A0AAD5KVD0"/>
<feature type="signal peptide" evidence="2">
    <location>
        <begin position="1"/>
        <end position="24"/>
    </location>
</feature>
<accession>A0AAD5KVD0</accession>
<evidence type="ECO:0000256" key="2">
    <source>
        <dbReference type="SAM" id="SignalP"/>
    </source>
</evidence>
<evidence type="ECO:0000256" key="1">
    <source>
        <dbReference type="SAM" id="MobiDB-lite"/>
    </source>
</evidence>
<evidence type="ECO:0000313" key="3">
    <source>
        <dbReference type="EMBL" id="KAI9561304.1"/>
    </source>
</evidence>
<feature type="compositionally biased region" description="Basic and acidic residues" evidence="1">
    <location>
        <begin position="188"/>
        <end position="199"/>
    </location>
</feature>
<reference evidence="3 4" key="1">
    <citation type="submission" date="2022-05" db="EMBL/GenBank/DDBJ databases">
        <title>A multi-omics perspective on studying reproductive biology in Daphnia sinensis.</title>
        <authorList>
            <person name="Jia J."/>
        </authorList>
    </citation>
    <scope>NUCLEOTIDE SEQUENCE [LARGE SCALE GENOMIC DNA]</scope>
    <source>
        <strain evidence="3 4">WSL</strain>
    </source>
</reference>
<feature type="region of interest" description="Disordered" evidence="1">
    <location>
        <begin position="86"/>
        <end position="110"/>
    </location>
</feature>
<name>A0AAD5KVD0_9CRUS</name>